<proteinExistence type="predicted"/>
<dbReference type="EMBL" id="BOVK01000087">
    <property type="protein sequence ID" value="GIQ71427.1"/>
    <property type="molecule type" value="Genomic_DNA"/>
</dbReference>
<evidence type="ECO:0000256" key="1">
    <source>
        <dbReference type="SAM" id="MobiDB-lite"/>
    </source>
</evidence>
<accession>A0A8J4H7T1</accession>
<sequence length="53" mass="6155">MDEQLGQPLGGNSSHKPVWDEQRRIVGDSDETVDGTYYHSFLYNAVYESKYDR</sequence>
<name>A0A8J4H7T1_9BACL</name>
<dbReference type="AlphaFoldDB" id="A0A8J4H7T1"/>
<reference evidence="2" key="1">
    <citation type="submission" date="2021-04" db="EMBL/GenBank/DDBJ databases">
        <title>Draft genome sequence of Xylanibacillus composti strain K13.</title>
        <authorList>
            <person name="Uke A."/>
            <person name="Chhe C."/>
            <person name="Baramee S."/>
            <person name="Kosugi A."/>
        </authorList>
    </citation>
    <scope>NUCLEOTIDE SEQUENCE</scope>
    <source>
        <strain evidence="2">K13</strain>
    </source>
</reference>
<organism evidence="2 3">
    <name type="scientific">Xylanibacillus composti</name>
    <dbReference type="NCBI Taxonomy" id="1572762"/>
    <lineage>
        <taxon>Bacteria</taxon>
        <taxon>Bacillati</taxon>
        <taxon>Bacillota</taxon>
        <taxon>Bacilli</taxon>
        <taxon>Bacillales</taxon>
        <taxon>Paenibacillaceae</taxon>
        <taxon>Xylanibacillus</taxon>
    </lineage>
</organism>
<protein>
    <submittedName>
        <fullName evidence="2">Uncharacterized protein</fullName>
    </submittedName>
</protein>
<keyword evidence="3" id="KW-1185">Reference proteome</keyword>
<evidence type="ECO:0000313" key="3">
    <source>
        <dbReference type="Proteomes" id="UP000677918"/>
    </source>
</evidence>
<comment type="caution">
    <text evidence="2">The sequence shown here is derived from an EMBL/GenBank/DDBJ whole genome shotgun (WGS) entry which is preliminary data.</text>
</comment>
<feature type="region of interest" description="Disordered" evidence="1">
    <location>
        <begin position="1"/>
        <end position="24"/>
    </location>
</feature>
<evidence type="ECO:0000313" key="2">
    <source>
        <dbReference type="EMBL" id="GIQ71427.1"/>
    </source>
</evidence>
<dbReference type="Proteomes" id="UP000677918">
    <property type="component" value="Unassembled WGS sequence"/>
</dbReference>
<gene>
    <name evidence="2" type="ORF">XYCOK13_42510</name>
</gene>